<dbReference type="Gene3D" id="3.90.1300.10">
    <property type="entry name" value="Amidase signature (AS) domain"/>
    <property type="match status" value="1"/>
</dbReference>
<evidence type="ECO:0000256" key="1">
    <source>
        <dbReference type="ARBA" id="ARBA00009199"/>
    </source>
</evidence>
<dbReference type="PANTHER" id="PTHR46072:SF3">
    <property type="entry name" value="AMIDASE"/>
    <property type="match status" value="1"/>
</dbReference>
<comment type="similarity">
    <text evidence="1">Belongs to the amidase family.</text>
</comment>
<dbReference type="Proteomes" id="UP000286045">
    <property type="component" value="Unassembled WGS sequence"/>
</dbReference>
<keyword evidence="2" id="KW-0378">Hydrolase</keyword>
<gene>
    <name evidence="4" type="ORF">EKO27_g5913</name>
</gene>
<reference evidence="4 5" key="1">
    <citation type="submission" date="2018-12" db="EMBL/GenBank/DDBJ databases">
        <title>Draft genome sequence of Xylaria grammica IHI A82.</title>
        <authorList>
            <person name="Buettner E."/>
            <person name="Kellner H."/>
        </authorList>
    </citation>
    <scope>NUCLEOTIDE SEQUENCE [LARGE SCALE GENOMIC DNA]</scope>
    <source>
        <strain evidence="4 5">IHI A82</strain>
    </source>
</reference>
<evidence type="ECO:0000313" key="5">
    <source>
        <dbReference type="Proteomes" id="UP000286045"/>
    </source>
</evidence>
<dbReference type="InterPro" id="IPR036928">
    <property type="entry name" value="AS_sf"/>
</dbReference>
<dbReference type="Pfam" id="PF01425">
    <property type="entry name" value="Amidase"/>
    <property type="match status" value="1"/>
</dbReference>
<accession>A0A439D485</accession>
<evidence type="ECO:0000313" key="4">
    <source>
        <dbReference type="EMBL" id="RWA09203.1"/>
    </source>
</evidence>
<comment type="caution">
    <text evidence="4">The sequence shown here is derived from an EMBL/GenBank/DDBJ whole genome shotgun (WGS) entry which is preliminary data.</text>
</comment>
<dbReference type="STRING" id="363999.A0A439D485"/>
<dbReference type="GO" id="GO:0016787">
    <property type="term" value="F:hydrolase activity"/>
    <property type="evidence" value="ECO:0007669"/>
    <property type="project" value="UniProtKB-KW"/>
</dbReference>
<sequence>MSSTPKDYKIITADKLSQQRSKIPEAWLIIPSDVECEITSDYGATDLLGKLKDGANCLTEIFFDKAIERARELEAKRRESPNEAALSPLFGLPISLKDSFQVLGEDTSTGIGCYMNELVEENSVLAALLLDLGAVFYCKTNLP</sequence>
<dbReference type="AlphaFoldDB" id="A0A439D485"/>
<evidence type="ECO:0000259" key="3">
    <source>
        <dbReference type="Pfam" id="PF01425"/>
    </source>
</evidence>
<keyword evidence="5" id="KW-1185">Reference proteome</keyword>
<dbReference type="InterPro" id="IPR023631">
    <property type="entry name" value="Amidase_dom"/>
</dbReference>
<feature type="domain" description="Amidase" evidence="3">
    <location>
        <begin position="51"/>
        <end position="143"/>
    </location>
</feature>
<dbReference type="PANTHER" id="PTHR46072">
    <property type="entry name" value="AMIDASE-RELATED-RELATED"/>
    <property type="match status" value="1"/>
</dbReference>
<dbReference type="SUPFAM" id="SSF75304">
    <property type="entry name" value="Amidase signature (AS) enzymes"/>
    <property type="match status" value="1"/>
</dbReference>
<organism evidence="4 5">
    <name type="scientific">Xylaria grammica</name>
    <dbReference type="NCBI Taxonomy" id="363999"/>
    <lineage>
        <taxon>Eukaryota</taxon>
        <taxon>Fungi</taxon>
        <taxon>Dikarya</taxon>
        <taxon>Ascomycota</taxon>
        <taxon>Pezizomycotina</taxon>
        <taxon>Sordariomycetes</taxon>
        <taxon>Xylariomycetidae</taxon>
        <taxon>Xylariales</taxon>
        <taxon>Xylariaceae</taxon>
        <taxon>Xylaria</taxon>
    </lineage>
</organism>
<protein>
    <recommendedName>
        <fullName evidence="3">Amidase domain-containing protein</fullName>
    </recommendedName>
</protein>
<proteinExistence type="inferred from homology"/>
<evidence type="ECO:0000256" key="2">
    <source>
        <dbReference type="ARBA" id="ARBA00022801"/>
    </source>
</evidence>
<name>A0A439D485_9PEZI</name>
<dbReference type="EMBL" id="RYZI01000164">
    <property type="protein sequence ID" value="RWA09203.1"/>
    <property type="molecule type" value="Genomic_DNA"/>
</dbReference>